<evidence type="ECO:0000256" key="11">
    <source>
        <dbReference type="RuleBase" id="RU361160"/>
    </source>
</evidence>
<evidence type="ECO:0000256" key="9">
    <source>
        <dbReference type="PIRSR" id="PIRSR000149-4"/>
    </source>
</evidence>
<dbReference type="GO" id="GO:0005829">
    <property type="term" value="C:cytosol"/>
    <property type="evidence" value="ECO:0007669"/>
    <property type="project" value="TreeGrafter"/>
</dbReference>
<comment type="catalytic activity">
    <reaction evidence="5">
        <text>D-glyceraldehyde 3-phosphate + phosphate + NAD(+) = (2R)-3-phospho-glyceroyl phosphate + NADH + H(+)</text>
        <dbReference type="Rhea" id="RHEA:10300"/>
        <dbReference type="ChEBI" id="CHEBI:15378"/>
        <dbReference type="ChEBI" id="CHEBI:43474"/>
        <dbReference type="ChEBI" id="CHEBI:57540"/>
        <dbReference type="ChEBI" id="CHEBI:57604"/>
        <dbReference type="ChEBI" id="CHEBI:57945"/>
        <dbReference type="ChEBI" id="CHEBI:59776"/>
        <dbReference type="EC" id="1.2.1.12"/>
    </reaction>
</comment>
<evidence type="ECO:0000256" key="2">
    <source>
        <dbReference type="ARBA" id="ARBA00007406"/>
    </source>
</evidence>
<evidence type="ECO:0000313" key="14">
    <source>
        <dbReference type="Proteomes" id="UP000184245"/>
    </source>
</evidence>
<name>A0A1M4YWW2_9CLOT</name>
<dbReference type="EMBL" id="FQVI01000013">
    <property type="protein sequence ID" value="SHF10314.1"/>
    <property type="molecule type" value="Genomic_DNA"/>
</dbReference>
<dbReference type="PANTHER" id="PTHR10836">
    <property type="entry name" value="GLYCERALDEHYDE 3-PHOSPHATE DEHYDROGENASE"/>
    <property type="match status" value="1"/>
</dbReference>
<dbReference type="NCBIfam" id="TIGR01534">
    <property type="entry name" value="GAPDH-I"/>
    <property type="match status" value="1"/>
</dbReference>
<dbReference type="SUPFAM" id="SSF55347">
    <property type="entry name" value="Glyceraldehyde-3-phosphate dehydrogenase-like, C-terminal domain"/>
    <property type="match status" value="1"/>
</dbReference>
<feature type="binding site" evidence="7">
    <location>
        <begin position="153"/>
        <end position="155"/>
    </location>
    <ligand>
        <name>D-glyceraldehyde 3-phosphate</name>
        <dbReference type="ChEBI" id="CHEBI:59776"/>
    </ligand>
</feature>
<feature type="binding site" evidence="7">
    <location>
        <position position="236"/>
    </location>
    <ligand>
        <name>D-glyceraldehyde 3-phosphate</name>
        <dbReference type="ChEBI" id="CHEBI:59776"/>
    </ligand>
</feature>
<feature type="binding site" evidence="7">
    <location>
        <begin position="213"/>
        <end position="214"/>
    </location>
    <ligand>
        <name>D-glyceraldehyde 3-phosphate</name>
        <dbReference type="ChEBI" id="CHEBI:59776"/>
    </ligand>
</feature>
<evidence type="ECO:0000256" key="5">
    <source>
        <dbReference type="ARBA" id="ARBA00047698"/>
    </source>
</evidence>
<dbReference type="PRINTS" id="PR00078">
    <property type="entry name" value="G3PDHDRGNASE"/>
</dbReference>
<accession>A0A1M4YWW2</accession>
<proteinExistence type="inferred from homology"/>
<dbReference type="GO" id="GO:0006006">
    <property type="term" value="P:glucose metabolic process"/>
    <property type="evidence" value="ECO:0007669"/>
    <property type="project" value="InterPro"/>
</dbReference>
<dbReference type="CDD" id="cd05214">
    <property type="entry name" value="GAPDH_I_N"/>
    <property type="match status" value="1"/>
</dbReference>
<keyword evidence="4 8" id="KW-0520">NAD</keyword>
<comment type="function">
    <text evidence="1">Catalyzes the oxidative phosphorylation of glyceraldehyde 3-phosphate (G3P) to 1,3-bisphosphoglycerate (BPG) using the cofactor NAD. The first reaction step involves the formation of a hemiacetal intermediate between G3P and a cysteine residue, and this hemiacetal intermediate is then oxidized to a thioester, with concomitant reduction of NAD to NADH. The reduced NADH is then exchanged with the second NAD, and the thioester is attacked by a nucleophilic inorganic phosphate to produce BPG.</text>
</comment>
<dbReference type="GO" id="GO:0051287">
    <property type="term" value="F:NAD binding"/>
    <property type="evidence" value="ECO:0007669"/>
    <property type="project" value="InterPro"/>
</dbReference>
<feature type="domain" description="Glyceraldehyde 3-phosphate dehydrogenase NAD(P) binding" evidence="12">
    <location>
        <begin position="3"/>
        <end position="154"/>
    </location>
</feature>
<reference evidence="13 14" key="1">
    <citation type="submission" date="2016-11" db="EMBL/GenBank/DDBJ databases">
        <authorList>
            <person name="Jaros S."/>
            <person name="Januszkiewicz K."/>
            <person name="Wedrychowicz H."/>
        </authorList>
    </citation>
    <scope>NUCLEOTIDE SEQUENCE [LARGE SCALE GENOMIC DNA]</scope>
    <source>
        <strain evidence="13 14">DSM 17459</strain>
    </source>
</reference>
<feature type="binding site" evidence="8">
    <location>
        <begin position="12"/>
        <end position="13"/>
    </location>
    <ligand>
        <name>NAD(+)</name>
        <dbReference type="ChEBI" id="CHEBI:57540"/>
    </ligand>
</feature>
<organism evidence="13 14">
    <name type="scientific">Lactonifactor longoviformis DSM 17459</name>
    <dbReference type="NCBI Taxonomy" id="1122155"/>
    <lineage>
        <taxon>Bacteria</taxon>
        <taxon>Bacillati</taxon>
        <taxon>Bacillota</taxon>
        <taxon>Clostridia</taxon>
        <taxon>Eubacteriales</taxon>
        <taxon>Clostridiaceae</taxon>
        <taxon>Lactonifactor</taxon>
    </lineage>
</organism>
<gene>
    <name evidence="13" type="ORF">SAMN02745158_02522</name>
</gene>
<dbReference type="PROSITE" id="PS00071">
    <property type="entry name" value="GAPDH"/>
    <property type="match status" value="1"/>
</dbReference>
<feature type="active site" description="Nucleophile" evidence="6">
    <location>
        <position position="154"/>
    </location>
</feature>
<feature type="binding site" evidence="8">
    <location>
        <position position="318"/>
    </location>
    <ligand>
        <name>NAD(+)</name>
        <dbReference type="ChEBI" id="CHEBI:57540"/>
    </ligand>
</feature>
<keyword evidence="8" id="KW-0547">Nucleotide-binding</keyword>
<keyword evidence="14" id="KW-1185">Reference proteome</keyword>
<dbReference type="InterPro" id="IPR020831">
    <property type="entry name" value="GlycerAld/Erythrose_P_DH"/>
</dbReference>
<dbReference type="InterPro" id="IPR036291">
    <property type="entry name" value="NAD(P)-bd_dom_sf"/>
</dbReference>
<dbReference type="InterPro" id="IPR006424">
    <property type="entry name" value="Glyceraldehyde-3-P_DH_1"/>
</dbReference>
<comment type="similarity">
    <text evidence="2 10">Belongs to the glyceraldehyde-3-phosphate dehydrogenase family.</text>
</comment>
<dbReference type="FunFam" id="3.40.50.720:FF:000001">
    <property type="entry name" value="Glyceraldehyde-3-phosphate dehydrogenase"/>
    <property type="match status" value="1"/>
</dbReference>
<dbReference type="InterPro" id="IPR020830">
    <property type="entry name" value="GlycerAld_3-P_DH_AS"/>
</dbReference>
<evidence type="ECO:0000313" key="13">
    <source>
        <dbReference type="EMBL" id="SHF10314.1"/>
    </source>
</evidence>
<dbReference type="GO" id="GO:0004365">
    <property type="term" value="F:glyceraldehyde-3-phosphate dehydrogenase (NAD+) (phosphorylating) activity"/>
    <property type="evidence" value="ECO:0007669"/>
    <property type="project" value="UniProtKB-EC"/>
</dbReference>
<dbReference type="AlphaFoldDB" id="A0A1M4YWW2"/>
<dbReference type="PIRSF" id="PIRSF000149">
    <property type="entry name" value="GAP_DH"/>
    <property type="match status" value="1"/>
</dbReference>
<evidence type="ECO:0000259" key="12">
    <source>
        <dbReference type="SMART" id="SM00846"/>
    </source>
</evidence>
<dbReference type="InterPro" id="IPR020829">
    <property type="entry name" value="GlycerAld_3-P_DH_cat"/>
</dbReference>
<dbReference type="GO" id="GO:0006096">
    <property type="term" value="P:glycolytic process"/>
    <property type="evidence" value="ECO:0007669"/>
    <property type="project" value="TreeGrafter"/>
</dbReference>
<dbReference type="STRING" id="1122155.SAMN02745158_02522"/>
<dbReference type="EC" id="1.2.1.-" evidence="11"/>
<dbReference type="Gene3D" id="3.30.360.10">
    <property type="entry name" value="Dihydrodipicolinate Reductase, domain 2"/>
    <property type="match status" value="1"/>
</dbReference>
<protein>
    <recommendedName>
        <fullName evidence="11">Glyceraldehyde-3-phosphate dehydrogenase</fullName>
        <ecNumber evidence="11">1.2.1.-</ecNumber>
    </recommendedName>
</protein>
<feature type="site" description="Activates thiol group during catalysis" evidence="9">
    <location>
        <position position="181"/>
    </location>
</feature>
<evidence type="ECO:0000256" key="4">
    <source>
        <dbReference type="ARBA" id="ARBA00023027"/>
    </source>
</evidence>
<dbReference type="Pfam" id="PF02800">
    <property type="entry name" value="Gp_dh_C"/>
    <property type="match status" value="1"/>
</dbReference>
<feature type="binding site" evidence="8">
    <location>
        <position position="122"/>
    </location>
    <ligand>
        <name>NAD(+)</name>
        <dbReference type="ChEBI" id="CHEBI:57540"/>
    </ligand>
</feature>
<sequence length="341" mass="37572">MAINIGINGFGRIGRVSFRIAISQPETFHLCGINVRNADLDYMVYMIRYDTIFGRFRGELSACDGGIIVNGKKIPVFSESDASHIPWDSCGAEYIIDATGAFCTTAKAMGHIDAGAKKVIISAPAKDEETPTFVMGINQANYTRDMKVISNASCTTNCLAPICKVLEDHYGIEQGLMSTIHAATAKQKVVDCRSLKDWRTGRAVFGNLIPSSTGAAKAVSKVIPSLKGKMTGISYRVPTSDVSIVDLNVMLKTETNYQDICKKVREATENELAGILDYVDDEVVSSDFIGDPHASIFDAREGIQVNGHFFKLICFYDNEWGYTSQIFRMIQHMHQVDYQEA</sequence>
<dbReference type="Proteomes" id="UP000184245">
    <property type="component" value="Unassembled WGS sequence"/>
</dbReference>
<dbReference type="Gene3D" id="3.40.50.720">
    <property type="entry name" value="NAD(P)-binding Rossmann-like Domain"/>
    <property type="match status" value="1"/>
</dbReference>
<dbReference type="PANTHER" id="PTHR10836:SF134">
    <property type="entry name" value="GLYCERALDEHYDE-3-PHOSPHATE DEHYDROGENASE (PHOSPHORYLATING)"/>
    <property type="match status" value="1"/>
</dbReference>
<evidence type="ECO:0000256" key="7">
    <source>
        <dbReference type="PIRSR" id="PIRSR000149-2"/>
    </source>
</evidence>
<dbReference type="FunFam" id="3.30.360.10:FF:000001">
    <property type="entry name" value="Glyceraldehyde-3-phosphate dehydrogenase"/>
    <property type="match status" value="1"/>
</dbReference>
<dbReference type="OrthoDB" id="9803304at2"/>
<evidence type="ECO:0000256" key="3">
    <source>
        <dbReference type="ARBA" id="ARBA00023002"/>
    </source>
</evidence>
<dbReference type="GO" id="GO:0050661">
    <property type="term" value="F:NADP binding"/>
    <property type="evidence" value="ECO:0007669"/>
    <property type="project" value="InterPro"/>
</dbReference>
<dbReference type="SMART" id="SM00846">
    <property type="entry name" value="Gp_dh_N"/>
    <property type="match status" value="1"/>
</dbReference>
<feature type="binding site" evidence="7">
    <location>
        <position position="184"/>
    </location>
    <ligand>
        <name>D-glyceraldehyde 3-phosphate</name>
        <dbReference type="ChEBI" id="CHEBI:59776"/>
    </ligand>
</feature>
<evidence type="ECO:0000256" key="1">
    <source>
        <dbReference type="ARBA" id="ARBA00003501"/>
    </source>
</evidence>
<evidence type="ECO:0000256" key="8">
    <source>
        <dbReference type="PIRSR" id="PIRSR000149-3"/>
    </source>
</evidence>
<evidence type="ECO:0000256" key="6">
    <source>
        <dbReference type="PIRSR" id="PIRSR000149-1"/>
    </source>
</evidence>
<keyword evidence="3 11" id="KW-0560">Oxidoreductase</keyword>
<dbReference type="CDD" id="cd18126">
    <property type="entry name" value="GAPDH_I_C"/>
    <property type="match status" value="1"/>
</dbReference>
<evidence type="ECO:0000256" key="10">
    <source>
        <dbReference type="RuleBase" id="RU000397"/>
    </source>
</evidence>
<dbReference type="RefSeq" id="WP_072852274.1">
    <property type="nucleotide sequence ID" value="NZ_FQVI01000013.1"/>
</dbReference>
<dbReference type="InterPro" id="IPR020828">
    <property type="entry name" value="GlycerAld_3-P_DH_NAD(P)-bd"/>
</dbReference>
<dbReference type="SUPFAM" id="SSF51735">
    <property type="entry name" value="NAD(P)-binding Rossmann-fold domains"/>
    <property type="match status" value="1"/>
</dbReference>
<dbReference type="Pfam" id="PF00044">
    <property type="entry name" value="Gp_dh_N"/>
    <property type="match status" value="1"/>
</dbReference>